<dbReference type="GO" id="GO:0008233">
    <property type="term" value="F:peptidase activity"/>
    <property type="evidence" value="ECO:0007669"/>
    <property type="project" value="UniProtKB-KW"/>
</dbReference>
<dbReference type="CDD" id="cd01647">
    <property type="entry name" value="RT_LTR"/>
    <property type="match status" value="1"/>
</dbReference>
<proteinExistence type="predicted"/>
<keyword evidence="3" id="KW-0548">Nucleotidyltransferase</keyword>
<reference evidence="9" key="1">
    <citation type="submission" date="2020-06" db="EMBL/GenBank/DDBJ databases">
        <authorList>
            <person name="Li T."/>
            <person name="Hu X."/>
            <person name="Zhang T."/>
            <person name="Song X."/>
            <person name="Zhang H."/>
            <person name="Dai N."/>
            <person name="Sheng W."/>
            <person name="Hou X."/>
            <person name="Wei L."/>
        </authorList>
    </citation>
    <scope>NUCLEOTIDE SEQUENCE</scope>
    <source>
        <strain evidence="9">G02</strain>
        <tissue evidence="9">Leaf</tissue>
    </source>
</reference>
<evidence type="ECO:0000313" key="9">
    <source>
        <dbReference type="EMBL" id="KAL0315372.1"/>
    </source>
</evidence>
<name>A0AAW2L9T5_SESRA</name>
<dbReference type="FunFam" id="3.10.10.10:FF:000007">
    <property type="entry name" value="Retrovirus-related Pol polyprotein from transposon 17.6-like Protein"/>
    <property type="match status" value="1"/>
</dbReference>
<dbReference type="Gene3D" id="3.10.10.10">
    <property type="entry name" value="HIV Type 1 Reverse Transcriptase, subunit A, domain 1"/>
    <property type="match status" value="1"/>
</dbReference>
<evidence type="ECO:0000256" key="1">
    <source>
        <dbReference type="ARBA" id="ARBA00022670"/>
    </source>
</evidence>
<protein>
    <submittedName>
        <fullName evidence="9">Retrovirus-related Pol polyprotein from transposon</fullName>
    </submittedName>
</protein>
<keyword evidence="4" id="KW-0540">Nuclease</keyword>
<accession>A0AAW2L9T5</accession>
<organism evidence="9">
    <name type="scientific">Sesamum radiatum</name>
    <name type="common">Black benniseed</name>
    <dbReference type="NCBI Taxonomy" id="300843"/>
    <lineage>
        <taxon>Eukaryota</taxon>
        <taxon>Viridiplantae</taxon>
        <taxon>Streptophyta</taxon>
        <taxon>Embryophyta</taxon>
        <taxon>Tracheophyta</taxon>
        <taxon>Spermatophyta</taxon>
        <taxon>Magnoliopsida</taxon>
        <taxon>eudicotyledons</taxon>
        <taxon>Gunneridae</taxon>
        <taxon>Pentapetalae</taxon>
        <taxon>asterids</taxon>
        <taxon>lamiids</taxon>
        <taxon>Lamiales</taxon>
        <taxon>Pedaliaceae</taxon>
        <taxon>Sesamum</taxon>
    </lineage>
</organism>
<evidence type="ECO:0000256" key="7">
    <source>
        <dbReference type="ARBA" id="ARBA00022918"/>
    </source>
</evidence>
<dbReference type="AlphaFoldDB" id="A0AAW2L9T5"/>
<evidence type="ECO:0000256" key="3">
    <source>
        <dbReference type="ARBA" id="ARBA00022695"/>
    </source>
</evidence>
<dbReference type="PANTHER" id="PTHR24559">
    <property type="entry name" value="TRANSPOSON TY3-I GAG-POL POLYPROTEIN"/>
    <property type="match status" value="1"/>
</dbReference>
<reference evidence="9" key="2">
    <citation type="journal article" date="2024" name="Plant">
        <title>Genomic evolution and insights into agronomic trait innovations of Sesamum species.</title>
        <authorList>
            <person name="Miao H."/>
            <person name="Wang L."/>
            <person name="Qu L."/>
            <person name="Liu H."/>
            <person name="Sun Y."/>
            <person name="Le M."/>
            <person name="Wang Q."/>
            <person name="Wei S."/>
            <person name="Zheng Y."/>
            <person name="Lin W."/>
            <person name="Duan Y."/>
            <person name="Cao H."/>
            <person name="Xiong S."/>
            <person name="Wang X."/>
            <person name="Wei L."/>
            <person name="Li C."/>
            <person name="Ma Q."/>
            <person name="Ju M."/>
            <person name="Zhao R."/>
            <person name="Li G."/>
            <person name="Mu C."/>
            <person name="Tian Q."/>
            <person name="Mei H."/>
            <person name="Zhang T."/>
            <person name="Gao T."/>
            <person name="Zhang H."/>
        </authorList>
    </citation>
    <scope>NUCLEOTIDE SEQUENCE</scope>
    <source>
        <strain evidence="9">G02</strain>
    </source>
</reference>
<dbReference type="GO" id="GO:0003964">
    <property type="term" value="F:RNA-directed DNA polymerase activity"/>
    <property type="evidence" value="ECO:0007669"/>
    <property type="project" value="UniProtKB-KW"/>
</dbReference>
<dbReference type="Pfam" id="PF00078">
    <property type="entry name" value="RVT_1"/>
    <property type="match status" value="1"/>
</dbReference>
<keyword evidence="7" id="KW-0695">RNA-directed DNA polymerase</keyword>
<dbReference type="InterPro" id="IPR000477">
    <property type="entry name" value="RT_dom"/>
</dbReference>
<evidence type="ECO:0000256" key="2">
    <source>
        <dbReference type="ARBA" id="ARBA00022679"/>
    </source>
</evidence>
<dbReference type="PANTHER" id="PTHR24559:SF444">
    <property type="entry name" value="REVERSE TRANSCRIPTASE DOMAIN-CONTAINING PROTEIN"/>
    <property type="match status" value="1"/>
</dbReference>
<feature type="domain" description="Reverse transcriptase" evidence="8">
    <location>
        <begin position="214"/>
        <end position="297"/>
    </location>
</feature>
<gene>
    <name evidence="9" type="ORF">Sradi_5415400</name>
</gene>
<dbReference type="EMBL" id="JACGWJ010000025">
    <property type="protein sequence ID" value="KAL0315372.1"/>
    <property type="molecule type" value="Genomic_DNA"/>
</dbReference>
<dbReference type="InterPro" id="IPR043502">
    <property type="entry name" value="DNA/RNA_pol_sf"/>
</dbReference>
<evidence type="ECO:0000256" key="5">
    <source>
        <dbReference type="ARBA" id="ARBA00022759"/>
    </source>
</evidence>
<dbReference type="InterPro" id="IPR053134">
    <property type="entry name" value="RNA-dir_DNA_polymerase"/>
</dbReference>
<dbReference type="InterPro" id="IPR043128">
    <property type="entry name" value="Rev_trsase/Diguanyl_cyclase"/>
</dbReference>
<evidence type="ECO:0000256" key="6">
    <source>
        <dbReference type="ARBA" id="ARBA00022801"/>
    </source>
</evidence>
<evidence type="ECO:0000256" key="4">
    <source>
        <dbReference type="ARBA" id="ARBA00022722"/>
    </source>
</evidence>
<dbReference type="Gene3D" id="3.30.70.270">
    <property type="match status" value="1"/>
</dbReference>
<comment type="caution">
    <text evidence="9">The sequence shown here is derived from an EMBL/GenBank/DDBJ whole genome shotgun (WGS) entry which is preliminary data.</text>
</comment>
<dbReference type="SUPFAM" id="SSF56672">
    <property type="entry name" value="DNA/RNA polymerases"/>
    <property type="match status" value="1"/>
</dbReference>
<keyword evidence="1" id="KW-0645">Protease</keyword>
<keyword evidence="2" id="KW-0808">Transferase</keyword>
<sequence length="297" mass="32851">MQAHRAQGLYFNCDDKFTPGHKCKVTPFLLLLPGETNSDSSLPQTSTLISPLHHLSPRLCSALRPPIVRCLSTFGRCLLWTRFHSDTSHSILQPRVAAFLDLSISLVSPFHVFVGNGASLSCAGYCPSVPLVLQSYKSTIPFYIFLIHGANVILGTHLLSTLGPFLFDFLVPSMQFYHNNTLITLTGNPSCTPLLKSSIISLLTLSTPSLPSLALNAITVRDRFPIPTVDELLDELHGATFFSKLDFRAGYHQIWVASEDIHKTAFRTIDGHFEFVVMPFGLTNAPSTFQVVMNDIF</sequence>
<dbReference type="GO" id="GO:0004519">
    <property type="term" value="F:endonuclease activity"/>
    <property type="evidence" value="ECO:0007669"/>
    <property type="project" value="UniProtKB-KW"/>
</dbReference>
<dbReference type="CDD" id="cd00303">
    <property type="entry name" value="retropepsin_like"/>
    <property type="match status" value="1"/>
</dbReference>
<keyword evidence="5" id="KW-0255">Endonuclease</keyword>
<keyword evidence="6" id="KW-0378">Hydrolase</keyword>
<dbReference type="GO" id="GO:0006508">
    <property type="term" value="P:proteolysis"/>
    <property type="evidence" value="ECO:0007669"/>
    <property type="project" value="UniProtKB-KW"/>
</dbReference>
<evidence type="ECO:0000259" key="8">
    <source>
        <dbReference type="Pfam" id="PF00078"/>
    </source>
</evidence>